<organism evidence="6 7">
    <name type="scientific">Desulfonispora thiosulfatigenes DSM 11270</name>
    <dbReference type="NCBI Taxonomy" id="656914"/>
    <lineage>
        <taxon>Bacteria</taxon>
        <taxon>Bacillati</taxon>
        <taxon>Bacillota</taxon>
        <taxon>Clostridia</taxon>
        <taxon>Eubacteriales</taxon>
        <taxon>Peptococcaceae</taxon>
        <taxon>Desulfonispora</taxon>
    </lineage>
</organism>
<comment type="subunit">
    <text evidence="3">Dimerizes in the presence of ATP but not ADP; ATP-binding is required for double-stranded (ds)DNA-binding. Interacts with DnaA.</text>
</comment>
<dbReference type="SUPFAM" id="SSF52540">
    <property type="entry name" value="P-loop containing nucleoside triphosphate hydrolases"/>
    <property type="match status" value="1"/>
</dbReference>
<dbReference type="Pfam" id="PF13614">
    <property type="entry name" value="AAA_31"/>
    <property type="match status" value="1"/>
</dbReference>
<dbReference type="InterPro" id="IPR027417">
    <property type="entry name" value="P-loop_NTPase"/>
</dbReference>
<evidence type="ECO:0000256" key="4">
    <source>
        <dbReference type="ARBA" id="ARBA00071824"/>
    </source>
</evidence>
<sequence>MGRTIAIANQKGGVAKTTTAVNLSTGIAMLGKKVLLIDIDPQGNATSGLGVDRKNINKCIYDVLVNGVSLDKVVIPTNIDNLSVLPSTIQLAGAEVELVSVISREVRLKKAIDNIKKDYDYIFIDCPPSLGLLTLNSLTAADSILIPIQCEYYALEGLSQLMSTIKLVRKHLNEDLDIEGVVMTMFDARTNLSNQIVDEVKEHFKEKVFASIIPRNVRLSEAPSFGKPGIIYDPKSKGSEMYKQLAKEVVENEYKKIG</sequence>
<feature type="domain" description="AAA" evidence="5">
    <location>
        <begin position="3"/>
        <end position="178"/>
    </location>
</feature>
<evidence type="ECO:0000313" key="6">
    <source>
        <dbReference type="EMBL" id="SMB87562.1"/>
    </source>
</evidence>
<evidence type="ECO:0000256" key="1">
    <source>
        <dbReference type="ARBA" id="ARBA00006976"/>
    </source>
</evidence>
<reference evidence="6 7" key="1">
    <citation type="submission" date="2017-04" db="EMBL/GenBank/DDBJ databases">
        <authorList>
            <person name="Afonso C.L."/>
            <person name="Miller P.J."/>
            <person name="Scott M.A."/>
            <person name="Spackman E."/>
            <person name="Goraichik I."/>
            <person name="Dimitrov K.M."/>
            <person name="Suarez D.L."/>
            <person name="Swayne D.E."/>
        </authorList>
    </citation>
    <scope>NUCLEOTIDE SEQUENCE [LARGE SCALE GENOMIC DNA]</scope>
    <source>
        <strain evidence="6 7">DSM 11270</strain>
    </source>
</reference>
<evidence type="ECO:0000256" key="3">
    <source>
        <dbReference type="ARBA" id="ARBA00062323"/>
    </source>
</evidence>
<evidence type="ECO:0000259" key="5">
    <source>
        <dbReference type="Pfam" id="PF13614"/>
    </source>
</evidence>
<dbReference type="InterPro" id="IPR025669">
    <property type="entry name" value="AAA_dom"/>
</dbReference>
<dbReference type="Proteomes" id="UP000192731">
    <property type="component" value="Unassembled WGS sequence"/>
</dbReference>
<gene>
    <name evidence="6" type="ORF">SAMN00017405_1718</name>
</gene>
<keyword evidence="7" id="KW-1185">Reference proteome</keyword>
<dbReference type="FunFam" id="3.40.50.300:FF:000285">
    <property type="entry name" value="Sporulation initiation inhibitor Soj"/>
    <property type="match status" value="1"/>
</dbReference>
<dbReference type="PANTHER" id="PTHR13696">
    <property type="entry name" value="P-LOOP CONTAINING NUCLEOSIDE TRIPHOSPHATE HYDROLASE"/>
    <property type="match status" value="1"/>
</dbReference>
<protein>
    <recommendedName>
        <fullName evidence="4">Sporulation initiation inhibitor protein Soj</fullName>
    </recommendedName>
</protein>
<dbReference type="EMBL" id="FWWT01000014">
    <property type="protein sequence ID" value="SMB87562.1"/>
    <property type="molecule type" value="Genomic_DNA"/>
</dbReference>
<dbReference type="CDD" id="cd02042">
    <property type="entry name" value="ParAB_family"/>
    <property type="match status" value="1"/>
</dbReference>
<comment type="catalytic activity">
    <reaction evidence="2">
        <text>ATP + H2O = ADP + phosphate + H(+)</text>
        <dbReference type="Rhea" id="RHEA:13065"/>
        <dbReference type="ChEBI" id="CHEBI:15377"/>
        <dbReference type="ChEBI" id="CHEBI:15378"/>
        <dbReference type="ChEBI" id="CHEBI:30616"/>
        <dbReference type="ChEBI" id="CHEBI:43474"/>
        <dbReference type="ChEBI" id="CHEBI:456216"/>
    </reaction>
</comment>
<dbReference type="PIRSF" id="PIRSF009320">
    <property type="entry name" value="Nuc_binding_HP_1000"/>
    <property type="match status" value="1"/>
</dbReference>
<dbReference type="STRING" id="656914.SAMN00017405_1718"/>
<dbReference type="Gene3D" id="3.40.50.300">
    <property type="entry name" value="P-loop containing nucleotide triphosphate hydrolases"/>
    <property type="match status" value="1"/>
</dbReference>
<evidence type="ECO:0000313" key="7">
    <source>
        <dbReference type="Proteomes" id="UP000192731"/>
    </source>
</evidence>
<dbReference type="AlphaFoldDB" id="A0A1W1V2L4"/>
<proteinExistence type="inferred from homology"/>
<dbReference type="RefSeq" id="WP_084052702.1">
    <property type="nucleotide sequence ID" value="NZ_FWWT01000014.1"/>
</dbReference>
<dbReference type="InterPro" id="IPR050678">
    <property type="entry name" value="DNA_Partitioning_ATPase"/>
</dbReference>
<dbReference type="OrthoDB" id="9815116at2"/>
<comment type="similarity">
    <text evidence="1">Belongs to the ParA family.</text>
</comment>
<evidence type="ECO:0000256" key="2">
    <source>
        <dbReference type="ARBA" id="ARBA00049360"/>
    </source>
</evidence>
<dbReference type="PANTHER" id="PTHR13696:SF52">
    <property type="entry name" value="PARA FAMILY PROTEIN CT_582"/>
    <property type="match status" value="1"/>
</dbReference>
<accession>A0A1W1V2L4</accession>
<name>A0A1W1V2L4_DESTI</name>